<proteinExistence type="inferred from homology"/>
<gene>
    <name evidence="20" type="ORF">SAMN02745126_04954</name>
</gene>
<dbReference type="SMART" id="SM00861">
    <property type="entry name" value="Transket_pyr"/>
    <property type="match status" value="1"/>
</dbReference>
<feature type="binding site" evidence="15">
    <location>
        <position position="501"/>
    </location>
    <ligand>
        <name>substrate</name>
    </ligand>
</feature>
<keyword evidence="9" id="KW-0106">Calcium</keyword>
<feature type="binding site" evidence="15">
    <location>
        <position position="489"/>
    </location>
    <ligand>
        <name>substrate</name>
    </ligand>
</feature>
<keyword evidence="10 17" id="KW-0460">Magnesium</keyword>
<dbReference type="Gene3D" id="3.40.50.970">
    <property type="match status" value="2"/>
</dbReference>
<dbReference type="GO" id="GO:0046872">
    <property type="term" value="F:metal ion binding"/>
    <property type="evidence" value="ECO:0007669"/>
    <property type="project" value="UniProtKB-KW"/>
</dbReference>
<protein>
    <recommendedName>
        <fullName evidence="6 13">Transketolase</fullName>
        <ecNumber evidence="6 13">2.2.1.1</ecNumber>
    </recommendedName>
</protein>
<dbReference type="SUPFAM" id="SSF52922">
    <property type="entry name" value="TK C-terminal domain-like"/>
    <property type="match status" value="1"/>
</dbReference>
<dbReference type="GO" id="GO:0005829">
    <property type="term" value="C:cytosol"/>
    <property type="evidence" value="ECO:0007669"/>
    <property type="project" value="TreeGrafter"/>
</dbReference>
<dbReference type="FunFam" id="3.40.50.920:FF:000003">
    <property type="entry name" value="Transketolase"/>
    <property type="match status" value="1"/>
</dbReference>
<comment type="cofactor">
    <cofactor evidence="17">
        <name>Mg(2+)</name>
        <dbReference type="ChEBI" id="CHEBI:18420"/>
    </cofactor>
    <text evidence="17">Binds 1 Mg(2+) ion per subunit. Can also utilize other divalent metal cations, such as Ca(2+), Mn(2+) and Co(2+).</text>
</comment>
<dbReference type="InterPro" id="IPR005474">
    <property type="entry name" value="Transketolase_N"/>
</dbReference>
<dbReference type="AlphaFoldDB" id="A0A1T4SQ45"/>
<evidence type="ECO:0000256" key="4">
    <source>
        <dbReference type="ARBA" id="ARBA00007131"/>
    </source>
</evidence>
<evidence type="ECO:0000256" key="7">
    <source>
        <dbReference type="ARBA" id="ARBA00022679"/>
    </source>
</evidence>
<organism evidence="20 21">
    <name type="scientific">Enhydrobacter aerosaccus</name>
    <dbReference type="NCBI Taxonomy" id="225324"/>
    <lineage>
        <taxon>Bacteria</taxon>
        <taxon>Pseudomonadati</taxon>
        <taxon>Pseudomonadota</taxon>
        <taxon>Alphaproteobacteria</taxon>
        <taxon>Hyphomicrobiales</taxon>
        <taxon>Enhydrobacter</taxon>
    </lineage>
</organism>
<feature type="binding site" evidence="17">
    <location>
        <position position="181"/>
    </location>
    <ligand>
        <name>Mg(2+)</name>
        <dbReference type="ChEBI" id="CHEBI:18420"/>
    </ligand>
</feature>
<keyword evidence="7" id="KW-0808">Transferase</keyword>
<feature type="binding site" evidence="16">
    <location>
        <position position="211"/>
    </location>
    <ligand>
        <name>thiamine diphosphate</name>
        <dbReference type="ChEBI" id="CHEBI:58937"/>
    </ligand>
</feature>
<evidence type="ECO:0000256" key="9">
    <source>
        <dbReference type="ARBA" id="ARBA00022837"/>
    </source>
</evidence>
<dbReference type="RefSeq" id="WP_085936703.1">
    <property type="nucleotide sequence ID" value="NZ_FUWJ01000009.1"/>
</dbReference>
<feature type="binding site" evidence="17">
    <location>
        <position position="213"/>
    </location>
    <ligand>
        <name>Mg(2+)</name>
        <dbReference type="ChEBI" id="CHEBI:18420"/>
    </ligand>
</feature>
<dbReference type="GO" id="GO:0006098">
    <property type="term" value="P:pentose-phosphate shunt"/>
    <property type="evidence" value="ECO:0007669"/>
    <property type="project" value="TreeGrafter"/>
</dbReference>
<evidence type="ECO:0000256" key="10">
    <source>
        <dbReference type="ARBA" id="ARBA00022842"/>
    </source>
</evidence>
<dbReference type="EC" id="2.2.1.1" evidence="6 13"/>
<evidence type="ECO:0000256" key="2">
    <source>
        <dbReference type="ARBA" id="ARBA00001936"/>
    </source>
</evidence>
<comment type="cofactor">
    <cofactor evidence="1">
        <name>Ca(2+)</name>
        <dbReference type="ChEBI" id="CHEBI:29108"/>
    </cofactor>
</comment>
<dbReference type="Pfam" id="PF00456">
    <property type="entry name" value="Transketolase_N"/>
    <property type="match status" value="1"/>
</dbReference>
<dbReference type="CDD" id="cd02012">
    <property type="entry name" value="TPP_TK"/>
    <property type="match status" value="1"/>
</dbReference>
<evidence type="ECO:0000256" key="11">
    <source>
        <dbReference type="ARBA" id="ARBA00023052"/>
    </source>
</evidence>
<sequence>MNDVMNAGSLREGVSLDQLCIDTIRTLSIDAVQKAKSGHPGMPMSMAPVAYTLWQKFLRFDPEDPIWPNRDRFVLSAGHASMLLYSLLHLTGTKAVDAKYETLGELSVKLEDIERFRQLDSKCTGHPEYHLTSGVETTTGPLGQGCATSVGMAMAGAWMAQYFNKPGFTMFDYDVYVLCGDGDMMEGVASEAASMAGHLKLANLCWIYDNNHITIEGSTDLAFDEDVGKRFAAYGWKVRRVTDANNAEEVSRAITAFRRTKDAPTLIIVDSIIGYGAPHKQGTAEAHGEPLGEDEVKAAKRTYGWPEDAQFLIPDGVRKHFAQGIGQRSGKLRKAWERRLKTYRDQHPELADHIERMQRRELPDGWDAELPSFLADEKGVATRAASGKVLNAVSPHYPWLLGGAADLGASTGVRLTYQGAGEFEAGTLYGGRNLHFGIREHAMAAIMNGLALSKVRSYGATYLIFSDYLKPALRLSAIMEVPAVYVFSHDSIGVGEDGPTHQPVEQLIALRAIPGMITLRPADANETVEAWRVVMALKHQPACLVLSRGALPVFDRSRYASAAGVAHGAYVMADAEDGRPEVLLIGTGSEVKLCIDAYEDLKKEGVKARVVSMPSWELFEHQDQAYRDQVLPPAVTARVSVEAGSVLGWDHYVGERGTKIGMHTFGSSAPLKDLMKRFGFTPEAVLQAARDQIAAAGRS</sequence>
<feature type="binding site" evidence="15">
    <location>
        <position position="39"/>
    </location>
    <ligand>
        <name>substrate</name>
    </ligand>
</feature>
<dbReference type="Pfam" id="PF02779">
    <property type="entry name" value="Transket_pyr"/>
    <property type="match status" value="1"/>
</dbReference>
<evidence type="ECO:0000256" key="16">
    <source>
        <dbReference type="PIRSR" id="PIRSR605478-3"/>
    </source>
</evidence>
<comment type="similarity">
    <text evidence="4">Belongs to the transketolase family.</text>
</comment>
<dbReference type="Pfam" id="PF22613">
    <property type="entry name" value="Transketolase_C_1"/>
    <property type="match status" value="1"/>
</dbReference>
<feature type="binding site" evidence="16">
    <location>
        <position position="465"/>
    </location>
    <ligand>
        <name>thiamine diphosphate</name>
        <dbReference type="ChEBI" id="CHEBI:58937"/>
    </ligand>
</feature>
<evidence type="ECO:0000256" key="13">
    <source>
        <dbReference type="NCBIfam" id="TIGR00232"/>
    </source>
</evidence>
<feature type="site" description="Important for catalytic activity" evidence="18">
    <location>
        <position position="39"/>
    </location>
</feature>
<evidence type="ECO:0000256" key="1">
    <source>
        <dbReference type="ARBA" id="ARBA00001913"/>
    </source>
</evidence>
<comment type="cofactor">
    <cofactor evidence="2">
        <name>Mn(2+)</name>
        <dbReference type="ChEBI" id="CHEBI:29035"/>
    </cofactor>
</comment>
<feature type="binding site" evidence="16">
    <location>
        <begin position="140"/>
        <end position="142"/>
    </location>
    <ligand>
        <name>thiamine diphosphate</name>
        <dbReference type="ChEBI" id="CHEBI:58937"/>
    </ligand>
</feature>
<evidence type="ECO:0000256" key="3">
    <source>
        <dbReference type="ARBA" id="ARBA00001941"/>
    </source>
</evidence>
<reference evidence="21" key="1">
    <citation type="submission" date="2017-02" db="EMBL/GenBank/DDBJ databases">
        <authorList>
            <person name="Varghese N."/>
            <person name="Submissions S."/>
        </authorList>
    </citation>
    <scope>NUCLEOTIDE SEQUENCE [LARGE SCALE GENOMIC DNA]</scope>
    <source>
        <strain evidence="21">ATCC 27094</strain>
    </source>
</reference>
<comment type="catalytic activity">
    <reaction evidence="12">
        <text>D-sedoheptulose 7-phosphate + D-glyceraldehyde 3-phosphate = aldehydo-D-ribose 5-phosphate + D-xylulose 5-phosphate</text>
        <dbReference type="Rhea" id="RHEA:10508"/>
        <dbReference type="ChEBI" id="CHEBI:57483"/>
        <dbReference type="ChEBI" id="CHEBI:57737"/>
        <dbReference type="ChEBI" id="CHEBI:58273"/>
        <dbReference type="ChEBI" id="CHEBI:59776"/>
        <dbReference type="EC" id="2.2.1.1"/>
    </reaction>
</comment>
<dbReference type="Gene3D" id="3.40.50.920">
    <property type="match status" value="1"/>
</dbReference>
<evidence type="ECO:0000256" key="12">
    <source>
        <dbReference type="ARBA" id="ARBA00049473"/>
    </source>
</evidence>
<dbReference type="InterPro" id="IPR009014">
    <property type="entry name" value="Transketo_C/PFOR_II"/>
</dbReference>
<feature type="binding site" evidence="16">
    <location>
        <position position="182"/>
    </location>
    <ligand>
        <name>thiamine diphosphate</name>
        <dbReference type="ChEBI" id="CHEBI:58937"/>
    </ligand>
</feature>
<dbReference type="PANTHER" id="PTHR43522:SF2">
    <property type="entry name" value="TRANSKETOLASE 1-RELATED"/>
    <property type="match status" value="1"/>
</dbReference>
<dbReference type="InterPro" id="IPR049557">
    <property type="entry name" value="Transketolase_CS"/>
</dbReference>
<feature type="binding site" evidence="15">
    <location>
        <position position="287"/>
    </location>
    <ligand>
        <name>substrate</name>
    </ligand>
</feature>
<feature type="binding site" evidence="15">
    <location>
        <position position="548"/>
    </location>
    <ligand>
        <name>substrate</name>
    </ligand>
</feature>
<evidence type="ECO:0000256" key="17">
    <source>
        <dbReference type="PIRSR" id="PIRSR605478-4"/>
    </source>
</evidence>
<feature type="site" description="Important for catalytic activity" evidence="18">
    <location>
        <position position="287"/>
    </location>
</feature>
<evidence type="ECO:0000259" key="19">
    <source>
        <dbReference type="SMART" id="SM00861"/>
    </source>
</evidence>
<evidence type="ECO:0000256" key="15">
    <source>
        <dbReference type="PIRSR" id="PIRSR605478-2"/>
    </source>
</evidence>
<dbReference type="GO" id="GO:0004802">
    <property type="term" value="F:transketolase activity"/>
    <property type="evidence" value="ECO:0007669"/>
    <property type="project" value="UniProtKB-UniRule"/>
</dbReference>
<feature type="binding site" evidence="16">
    <location>
        <position position="79"/>
    </location>
    <ligand>
        <name>thiamine diphosphate</name>
        <dbReference type="ChEBI" id="CHEBI:58937"/>
    </ligand>
</feature>
<evidence type="ECO:0000256" key="18">
    <source>
        <dbReference type="PIRSR" id="PIRSR605478-5"/>
    </source>
</evidence>
<feature type="binding site" evidence="15">
    <location>
        <position position="383"/>
    </location>
    <ligand>
        <name>substrate</name>
    </ligand>
</feature>
<keyword evidence="11 16" id="KW-0786">Thiamine pyrophosphate</keyword>
<dbReference type="Proteomes" id="UP000190092">
    <property type="component" value="Unassembled WGS sequence"/>
</dbReference>
<dbReference type="STRING" id="225324.SAMN02745126_04954"/>
<comment type="subunit">
    <text evidence="5">Homodimer.</text>
</comment>
<feature type="active site" description="Proton donor" evidence="14">
    <location>
        <position position="440"/>
    </location>
</feature>
<dbReference type="InterPro" id="IPR055152">
    <property type="entry name" value="Transketolase-like_C_2"/>
</dbReference>
<dbReference type="InterPro" id="IPR005475">
    <property type="entry name" value="Transketolase-like_Pyr-bd"/>
</dbReference>
<feature type="binding site" evidence="15">
    <location>
        <position position="410"/>
    </location>
    <ligand>
        <name>substrate</name>
    </ligand>
</feature>
<comment type="cofactor">
    <cofactor evidence="3">
        <name>Co(2+)</name>
        <dbReference type="ChEBI" id="CHEBI:48828"/>
    </cofactor>
</comment>
<name>A0A1T4SQ45_9HYPH</name>
<dbReference type="InterPro" id="IPR033247">
    <property type="entry name" value="Transketolase_fam"/>
</dbReference>
<feature type="domain" description="Transketolase-like pyrimidine-binding" evidence="19">
    <location>
        <begin position="380"/>
        <end position="553"/>
    </location>
</feature>
<feature type="binding site" evidence="15">
    <location>
        <position position="497"/>
    </location>
    <ligand>
        <name>substrate</name>
    </ligand>
</feature>
<evidence type="ECO:0000256" key="14">
    <source>
        <dbReference type="PIRSR" id="PIRSR605478-1"/>
    </source>
</evidence>
<dbReference type="NCBIfam" id="TIGR00232">
    <property type="entry name" value="tktlase_bact"/>
    <property type="match status" value="1"/>
</dbReference>
<evidence type="ECO:0000256" key="6">
    <source>
        <dbReference type="ARBA" id="ARBA00013152"/>
    </source>
</evidence>
<evidence type="ECO:0000313" key="20">
    <source>
        <dbReference type="EMBL" id="SKA30369.1"/>
    </source>
</evidence>
<dbReference type="FunFam" id="3.40.50.970:FF:000004">
    <property type="entry name" value="Transketolase"/>
    <property type="match status" value="1"/>
</dbReference>
<evidence type="ECO:0000256" key="8">
    <source>
        <dbReference type="ARBA" id="ARBA00022723"/>
    </source>
</evidence>
<comment type="cofactor">
    <cofactor evidence="16">
        <name>thiamine diphosphate</name>
        <dbReference type="ChEBI" id="CHEBI:58937"/>
    </cofactor>
    <text evidence="16">Binds 1 thiamine pyrophosphate per subunit. During the reaction, the substrate forms a covalent intermediate with the cofactor.</text>
</comment>
<keyword evidence="21" id="KW-1185">Reference proteome</keyword>
<evidence type="ECO:0000256" key="5">
    <source>
        <dbReference type="ARBA" id="ARBA00011738"/>
    </source>
</evidence>
<dbReference type="FunFam" id="3.40.50.970:FF:000045">
    <property type="entry name" value="Transketolase"/>
    <property type="match status" value="1"/>
</dbReference>
<dbReference type="InterPro" id="IPR005478">
    <property type="entry name" value="Transketolase_bac-like"/>
</dbReference>
<dbReference type="CDD" id="cd07033">
    <property type="entry name" value="TPP_PYR_DXS_TK_like"/>
    <property type="match status" value="1"/>
</dbReference>
<evidence type="ECO:0000313" key="21">
    <source>
        <dbReference type="Proteomes" id="UP000190092"/>
    </source>
</evidence>
<accession>A0A1T4SQ45</accession>
<feature type="binding site" evidence="17">
    <location>
        <position position="211"/>
    </location>
    <ligand>
        <name>Mg(2+)</name>
        <dbReference type="ChEBI" id="CHEBI:18420"/>
    </ligand>
</feature>
<dbReference type="EMBL" id="FUWJ01000009">
    <property type="protein sequence ID" value="SKA30369.1"/>
    <property type="molecule type" value="Genomic_DNA"/>
</dbReference>
<feature type="binding site" evidence="16">
    <location>
        <position position="287"/>
    </location>
    <ligand>
        <name>thiamine diphosphate</name>
        <dbReference type="ChEBI" id="CHEBI:58937"/>
    </ligand>
</feature>
<dbReference type="SUPFAM" id="SSF52518">
    <property type="entry name" value="Thiamin diphosphate-binding fold (THDP-binding)"/>
    <property type="match status" value="2"/>
</dbReference>
<dbReference type="InterPro" id="IPR029061">
    <property type="entry name" value="THDP-binding"/>
</dbReference>
<dbReference type="PROSITE" id="PS00801">
    <property type="entry name" value="TRANSKETOLASE_1"/>
    <property type="match status" value="1"/>
</dbReference>
<dbReference type="PANTHER" id="PTHR43522">
    <property type="entry name" value="TRANSKETOLASE"/>
    <property type="match status" value="1"/>
</dbReference>
<keyword evidence="8 17" id="KW-0479">Metal-binding</keyword>